<feature type="compositionally biased region" description="Basic and acidic residues" evidence="1">
    <location>
        <begin position="82"/>
        <end position="93"/>
    </location>
</feature>
<evidence type="ECO:0000313" key="3">
    <source>
        <dbReference type="Proteomes" id="UP000323067"/>
    </source>
</evidence>
<accession>A0A2H4SCN3</accession>
<dbReference type="AlphaFoldDB" id="A0A2H4SCN3"/>
<protein>
    <submittedName>
        <fullName evidence="2">Uncharacterized protein</fullName>
    </submittedName>
</protein>
<evidence type="ECO:0000313" key="2">
    <source>
        <dbReference type="EMBL" id="ATY60869.1"/>
    </source>
</evidence>
<dbReference type="VEuPathDB" id="FungiDB:CCM_02039"/>
<feature type="region of interest" description="Disordered" evidence="1">
    <location>
        <begin position="67"/>
        <end position="93"/>
    </location>
</feature>
<feature type="region of interest" description="Disordered" evidence="1">
    <location>
        <begin position="1"/>
        <end position="28"/>
    </location>
</feature>
<dbReference type="Proteomes" id="UP000323067">
    <property type="component" value="Chromosome vi"/>
</dbReference>
<proteinExistence type="predicted"/>
<organism evidence="2 3">
    <name type="scientific">Cordyceps militaris</name>
    <name type="common">Caterpillar fungus</name>
    <name type="synonym">Clavaria militaris</name>
    <dbReference type="NCBI Taxonomy" id="73501"/>
    <lineage>
        <taxon>Eukaryota</taxon>
        <taxon>Fungi</taxon>
        <taxon>Dikarya</taxon>
        <taxon>Ascomycota</taxon>
        <taxon>Pezizomycotina</taxon>
        <taxon>Sordariomycetes</taxon>
        <taxon>Hypocreomycetidae</taxon>
        <taxon>Hypocreales</taxon>
        <taxon>Cordycipitaceae</taxon>
        <taxon>Cordyceps</taxon>
    </lineage>
</organism>
<sequence length="93" mass="10189">MGQEEQHSPKPLTLATHDEDKPAPNNRSHRLCEEKLSDDIHYNVLTISKTRKQSSGCSPNWLGGILSGSNAQRLATPPPKASQKEEIASRSSV</sequence>
<reference evidence="2 3" key="1">
    <citation type="journal article" date="2017" name="BMC Genomics">
        <title>Chromosome level assembly and secondary metabolite potential of the parasitic fungus Cordyceps militaris.</title>
        <authorList>
            <person name="Kramer G.J."/>
            <person name="Nodwell J.R."/>
        </authorList>
    </citation>
    <scope>NUCLEOTIDE SEQUENCE [LARGE SCALE GENOMIC DNA]</scope>
    <source>
        <strain evidence="2 3">ATCC 34164</strain>
    </source>
</reference>
<name>A0A2H4SCN3_CORMI</name>
<dbReference type="EMBL" id="CP023323">
    <property type="protein sequence ID" value="ATY60869.1"/>
    <property type="molecule type" value="Genomic_DNA"/>
</dbReference>
<gene>
    <name evidence="2" type="ORF">A9K55_006857</name>
</gene>
<dbReference type="VEuPathDB" id="FungiDB:A9K55_006857"/>
<evidence type="ECO:0000256" key="1">
    <source>
        <dbReference type="SAM" id="MobiDB-lite"/>
    </source>
</evidence>